<keyword evidence="2" id="KW-0808">Transferase</keyword>
<gene>
    <name evidence="2" type="ORF">HMPREF2531_03339</name>
</gene>
<dbReference type="InterPro" id="IPR041633">
    <property type="entry name" value="Polbeta"/>
</dbReference>
<dbReference type="Pfam" id="PF18765">
    <property type="entry name" value="Polbeta"/>
    <property type="match status" value="1"/>
</dbReference>
<dbReference type="EMBL" id="LTDF01000134">
    <property type="protein sequence ID" value="KXT45865.1"/>
    <property type="molecule type" value="Genomic_DNA"/>
</dbReference>
<feature type="domain" description="Polymerase beta nucleotidyltransferase" evidence="1">
    <location>
        <begin position="12"/>
        <end position="83"/>
    </location>
</feature>
<comment type="caution">
    <text evidence="2">The sequence shown here is derived from an EMBL/GenBank/DDBJ whole genome shotgun (WGS) entry which is preliminary data.</text>
</comment>
<evidence type="ECO:0000313" key="2">
    <source>
        <dbReference type="EMBL" id="KXT45865.1"/>
    </source>
</evidence>
<dbReference type="CDD" id="cd05403">
    <property type="entry name" value="NT_KNTase_like"/>
    <property type="match status" value="1"/>
</dbReference>
<protein>
    <submittedName>
        <fullName evidence="2">Nucleotidyltransferase domain protein</fullName>
    </submittedName>
</protein>
<dbReference type="InterPro" id="IPR052548">
    <property type="entry name" value="Type_VII_TA_antitoxin"/>
</dbReference>
<organism evidence="2">
    <name type="scientific">Bacteroides intestinalis</name>
    <dbReference type="NCBI Taxonomy" id="329854"/>
    <lineage>
        <taxon>Bacteria</taxon>
        <taxon>Pseudomonadati</taxon>
        <taxon>Bacteroidota</taxon>
        <taxon>Bacteroidia</taxon>
        <taxon>Bacteroidales</taxon>
        <taxon>Bacteroidaceae</taxon>
        <taxon>Bacteroides</taxon>
    </lineage>
</organism>
<dbReference type="GO" id="GO:0016740">
    <property type="term" value="F:transferase activity"/>
    <property type="evidence" value="ECO:0007669"/>
    <property type="project" value="UniProtKB-KW"/>
</dbReference>
<dbReference type="SUPFAM" id="SSF81301">
    <property type="entry name" value="Nucleotidyltransferase"/>
    <property type="match status" value="1"/>
</dbReference>
<dbReference type="PANTHER" id="PTHR33933:SF1">
    <property type="entry name" value="PROTEIN ADENYLYLTRANSFERASE MNTA-RELATED"/>
    <property type="match status" value="1"/>
</dbReference>
<dbReference type="RefSeq" id="WP_061437229.1">
    <property type="nucleotide sequence ID" value="NZ_KQ968724.1"/>
</dbReference>
<name>A0A139L356_9BACE</name>
<proteinExistence type="predicted"/>
<accession>A0A139L356</accession>
<reference evidence="2 3" key="1">
    <citation type="submission" date="2016-02" db="EMBL/GenBank/DDBJ databases">
        <authorList>
            <person name="Wen L."/>
            <person name="He K."/>
            <person name="Yang H."/>
        </authorList>
    </citation>
    <scope>NUCLEOTIDE SEQUENCE [LARGE SCALE GENOMIC DNA]</scope>
    <source>
        <strain evidence="2 3">KLE1704</strain>
    </source>
</reference>
<sequence length="106" mass="12313">MKVDYQTMLELIKQNVHEVDAAAQVWLYGSRARGEAHDDSDWDVLVLSPKEKLTFKEEEQFMDHICDVIVKTGQAIQLFAYGMKDWHSRHSITPFYQNVQSEAVLL</sequence>
<dbReference type="InterPro" id="IPR043519">
    <property type="entry name" value="NT_sf"/>
</dbReference>
<dbReference type="PANTHER" id="PTHR33933">
    <property type="entry name" value="NUCLEOTIDYLTRANSFERASE"/>
    <property type="match status" value="1"/>
</dbReference>
<evidence type="ECO:0000259" key="1">
    <source>
        <dbReference type="Pfam" id="PF18765"/>
    </source>
</evidence>
<dbReference type="PATRIC" id="fig|329854.7.peg.3406"/>
<dbReference type="AlphaFoldDB" id="A0A139L356"/>
<dbReference type="Gene3D" id="3.30.460.10">
    <property type="entry name" value="Beta Polymerase, domain 2"/>
    <property type="match status" value="1"/>
</dbReference>
<evidence type="ECO:0000313" key="3">
    <source>
        <dbReference type="Proteomes" id="UP000070319"/>
    </source>
</evidence>
<dbReference type="Proteomes" id="UP000070319">
    <property type="component" value="Unassembled WGS sequence"/>
</dbReference>